<organism evidence="4 5">
    <name type="scientific">Parasutterella muris</name>
    <dbReference type="NCBI Taxonomy" id="2565572"/>
    <lineage>
        <taxon>Bacteria</taxon>
        <taxon>Pseudomonadati</taxon>
        <taxon>Pseudomonadota</taxon>
        <taxon>Betaproteobacteria</taxon>
        <taxon>Burkholderiales</taxon>
        <taxon>Sutterellaceae</taxon>
        <taxon>Parasutterella</taxon>
    </lineage>
</organism>
<comment type="cofactor">
    <cofactor evidence="2">
        <name>Mn(2+)</name>
        <dbReference type="ChEBI" id="CHEBI:29035"/>
    </cofactor>
    <text evidence="2">The Mn(2+) ion enhances activity.</text>
</comment>
<dbReference type="InterPro" id="IPR017439">
    <property type="entry name" value="Amidohydrolase"/>
</dbReference>
<evidence type="ECO:0000256" key="1">
    <source>
        <dbReference type="ARBA" id="ARBA00022801"/>
    </source>
</evidence>
<dbReference type="GO" id="GO:0005737">
    <property type="term" value="C:cytoplasm"/>
    <property type="evidence" value="ECO:0007669"/>
    <property type="project" value="TreeGrafter"/>
</dbReference>
<dbReference type="Proteomes" id="UP000472580">
    <property type="component" value="Unassembled WGS sequence"/>
</dbReference>
<dbReference type="SUPFAM" id="SSF53187">
    <property type="entry name" value="Zn-dependent exopeptidases"/>
    <property type="match status" value="1"/>
</dbReference>
<keyword evidence="2" id="KW-0464">Manganese</keyword>
<keyword evidence="2" id="KW-0479">Metal-binding</keyword>
<sequence length="423" mass="46186">MLSSQELVQFRRDLHSYPETGWCEFVTTFKVVQKLRSFGIEPKFGRQIINPEFVAGRNEKAVEAAQKAALDKGVSAEFLEQMGGYTGVLATIETGRPGPVLAVRFDMDCVDVQEALEAGHRPFDEGWASTNPGHMHSCGHDGHTTMGIGLCSWLVENKDKLCGTIKVLFQPAEEGVRGARPVAESGVLDDADYFFGNHLGFNLPTGTISPEPGLFLASTKLDAEFVGLAAHSGADPHKGKNALLAAATATLAVHGIIRPVQETTALNVGTLHAGQGRNVVAPNAFMQLEVRGETEEVNSYMREEAIRKIKASADMYDCEVKIVKAGEATEFKPDRKAIDLVYEAAIPVVGEEMIKKMDLKLGSEDCTILLRRVQQRGGVGTFIIFGCETKAGHHQRLFDFDERVLDIAVSFYKNLVPMICGFK</sequence>
<evidence type="ECO:0000256" key="2">
    <source>
        <dbReference type="PIRSR" id="PIRSR005962-1"/>
    </source>
</evidence>
<protein>
    <submittedName>
        <fullName evidence="4">Amidohydrolase</fullName>
    </submittedName>
</protein>
<evidence type="ECO:0000313" key="5">
    <source>
        <dbReference type="Proteomes" id="UP000472580"/>
    </source>
</evidence>
<feature type="binding site" evidence="2">
    <location>
        <position position="138"/>
    </location>
    <ligand>
        <name>Mn(2+)</name>
        <dbReference type="ChEBI" id="CHEBI:29035"/>
        <label>2</label>
    </ligand>
</feature>
<dbReference type="PIRSF" id="PIRSF005962">
    <property type="entry name" value="Pept_M20D_amidohydro"/>
    <property type="match status" value="1"/>
</dbReference>
<dbReference type="GO" id="GO:0046657">
    <property type="term" value="P:folic acid catabolic process"/>
    <property type="evidence" value="ECO:0007669"/>
    <property type="project" value="TreeGrafter"/>
</dbReference>
<dbReference type="NCBIfam" id="TIGR01891">
    <property type="entry name" value="amidohydrolases"/>
    <property type="match status" value="1"/>
</dbReference>
<dbReference type="GO" id="GO:0046872">
    <property type="term" value="F:metal ion binding"/>
    <property type="evidence" value="ECO:0007669"/>
    <property type="project" value="UniProtKB-KW"/>
</dbReference>
<keyword evidence="5" id="KW-1185">Reference proteome</keyword>
<dbReference type="GO" id="GO:0071713">
    <property type="term" value="F:para-aminobenzoyl-glutamate hydrolase activity"/>
    <property type="evidence" value="ECO:0007669"/>
    <property type="project" value="TreeGrafter"/>
</dbReference>
<dbReference type="InterPro" id="IPR011650">
    <property type="entry name" value="Peptidase_M20_dimer"/>
</dbReference>
<dbReference type="RefSeq" id="WP_160336239.1">
    <property type="nucleotide sequence ID" value="NZ_WSRP01000049.1"/>
</dbReference>
<feature type="domain" description="Peptidase M20 dimerisation" evidence="3">
    <location>
        <begin position="224"/>
        <end position="307"/>
    </location>
</feature>
<reference evidence="4 5" key="1">
    <citation type="submission" date="2019-12" db="EMBL/GenBank/DDBJ databases">
        <title>Microbes associate with the intestines of laboratory mice.</title>
        <authorList>
            <person name="Navarre W."/>
            <person name="Wong E."/>
        </authorList>
    </citation>
    <scope>NUCLEOTIDE SEQUENCE [LARGE SCALE GENOMIC DNA]</scope>
    <source>
        <strain evidence="4 5">NM82_D38</strain>
    </source>
</reference>
<dbReference type="Gene3D" id="3.40.630.10">
    <property type="entry name" value="Zn peptidases"/>
    <property type="match status" value="2"/>
</dbReference>
<dbReference type="PANTHER" id="PTHR30575">
    <property type="entry name" value="PEPTIDASE M20"/>
    <property type="match status" value="1"/>
</dbReference>
<accession>A0A6L6YK87</accession>
<dbReference type="Pfam" id="PF07687">
    <property type="entry name" value="M20_dimer"/>
    <property type="match status" value="1"/>
</dbReference>
<feature type="binding site" evidence="2">
    <location>
        <position position="140"/>
    </location>
    <ligand>
        <name>Mn(2+)</name>
        <dbReference type="ChEBI" id="CHEBI:29035"/>
        <label>2</label>
    </ligand>
</feature>
<comment type="caution">
    <text evidence="4">The sequence shown here is derived from an EMBL/GenBank/DDBJ whole genome shotgun (WGS) entry which is preliminary data.</text>
</comment>
<feature type="binding site" evidence="2">
    <location>
        <position position="394"/>
    </location>
    <ligand>
        <name>Mn(2+)</name>
        <dbReference type="ChEBI" id="CHEBI:29035"/>
        <label>2</label>
    </ligand>
</feature>
<dbReference type="InterPro" id="IPR036264">
    <property type="entry name" value="Bact_exopeptidase_dim_dom"/>
</dbReference>
<proteinExistence type="predicted"/>
<dbReference type="AlphaFoldDB" id="A0A6L6YK87"/>
<dbReference type="EMBL" id="WSRP01000049">
    <property type="protein sequence ID" value="MVX57824.1"/>
    <property type="molecule type" value="Genomic_DNA"/>
</dbReference>
<evidence type="ECO:0000313" key="4">
    <source>
        <dbReference type="EMBL" id="MVX57824.1"/>
    </source>
</evidence>
<evidence type="ECO:0000259" key="3">
    <source>
        <dbReference type="Pfam" id="PF07687"/>
    </source>
</evidence>
<keyword evidence="1 4" id="KW-0378">Hydrolase</keyword>
<dbReference type="InterPro" id="IPR052030">
    <property type="entry name" value="Peptidase_M20/M20A_hydrolases"/>
</dbReference>
<dbReference type="InterPro" id="IPR002933">
    <property type="entry name" value="Peptidase_M20"/>
</dbReference>
<dbReference type="PANTHER" id="PTHR30575:SF3">
    <property type="entry name" value="PEPTIDASE M20 DIMERISATION DOMAIN-CONTAINING PROTEIN"/>
    <property type="match status" value="1"/>
</dbReference>
<dbReference type="SUPFAM" id="SSF55031">
    <property type="entry name" value="Bacterial exopeptidase dimerisation domain"/>
    <property type="match status" value="1"/>
</dbReference>
<dbReference type="Pfam" id="PF01546">
    <property type="entry name" value="Peptidase_M20"/>
    <property type="match status" value="1"/>
</dbReference>
<feature type="binding site" evidence="2">
    <location>
        <position position="198"/>
    </location>
    <ligand>
        <name>Mn(2+)</name>
        <dbReference type="ChEBI" id="CHEBI:29035"/>
        <label>2</label>
    </ligand>
</feature>
<name>A0A6L6YK87_9BURK</name>
<gene>
    <name evidence="4" type="ORF">E5987_11580</name>
</gene>
<feature type="binding site" evidence="2">
    <location>
        <position position="174"/>
    </location>
    <ligand>
        <name>Mn(2+)</name>
        <dbReference type="ChEBI" id="CHEBI:29035"/>
        <label>2</label>
    </ligand>
</feature>
<dbReference type="GO" id="GO:0016805">
    <property type="term" value="F:dipeptidase activity"/>
    <property type="evidence" value="ECO:0007669"/>
    <property type="project" value="TreeGrafter"/>
</dbReference>
<dbReference type="OrthoDB" id="9777385at2"/>